<dbReference type="SUPFAM" id="SSF57903">
    <property type="entry name" value="FYVE/PHD zinc finger"/>
    <property type="match status" value="1"/>
</dbReference>
<name>A0A183MVH6_9TREM</name>
<dbReference type="PANTHER" id="PTHR23164:SF30">
    <property type="entry name" value="EARLY ENDOSOME ANTIGEN 1"/>
    <property type="match status" value="1"/>
</dbReference>
<evidence type="ECO:0000313" key="2">
    <source>
        <dbReference type="Proteomes" id="UP000277204"/>
    </source>
</evidence>
<dbReference type="InterPro" id="IPR011011">
    <property type="entry name" value="Znf_FYVE_PHD"/>
</dbReference>
<dbReference type="SMART" id="SM00064">
    <property type="entry name" value="FYVE"/>
    <property type="match status" value="1"/>
</dbReference>
<dbReference type="PANTHER" id="PTHR23164">
    <property type="entry name" value="EARLY ENDOSOME ANTIGEN 1"/>
    <property type="match status" value="1"/>
</dbReference>
<dbReference type="Pfam" id="PF01363">
    <property type="entry name" value="FYVE"/>
    <property type="match status" value="1"/>
</dbReference>
<evidence type="ECO:0000313" key="1">
    <source>
        <dbReference type="EMBL" id="VDP33979.1"/>
    </source>
</evidence>
<dbReference type="InterPro" id="IPR000306">
    <property type="entry name" value="Znf_FYVE"/>
</dbReference>
<dbReference type="STRING" id="48269.A0A183MVH6"/>
<dbReference type="CDD" id="cd00065">
    <property type="entry name" value="FYVE_like_SF"/>
    <property type="match status" value="1"/>
</dbReference>
<dbReference type="InterPro" id="IPR013083">
    <property type="entry name" value="Znf_RING/FYVE/PHD"/>
</dbReference>
<organism evidence="1 2">
    <name type="scientific">Schistosoma margrebowiei</name>
    <dbReference type="NCBI Taxonomy" id="48269"/>
    <lineage>
        <taxon>Eukaryota</taxon>
        <taxon>Metazoa</taxon>
        <taxon>Spiralia</taxon>
        <taxon>Lophotrochozoa</taxon>
        <taxon>Platyhelminthes</taxon>
        <taxon>Trematoda</taxon>
        <taxon>Digenea</taxon>
        <taxon>Strigeidida</taxon>
        <taxon>Schistosomatoidea</taxon>
        <taxon>Schistosomatidae</taxon>
        <taxon>Schistosoma</taxon>
    </lineage>
</organism>
<dbReference type="AlphaFoldDB" id="A0A183MVH6"/>
<dbReference type="EMBL" id="UZAI01018165">
    <property type="protein sequence ID" value="VDP33979.1"/>
    <property type="molecule type" value="Genomic_DNA"/>
</dbReference>
<dbReference type="GO" id="GO:0046872">
    <property type="term" value="F:metal ion binding"/>
    <property type="evidence" value="ECO:0007669"/>
    <property type="project" value="InterPro"/>
</dbReference>
<feature type="non-terminal residue" evidence="1">
    <location>
        <position position="1"/>
    </location>
</feature>
<dbReference type="PROSITE" id="PS50089">
    <property type="entry name" value="ZF_RING_2"/>
    <property type="match status" value="1"/>
</dbReference>
<accession>A0A183MVH6</accession>
<protein>
    <submittedName>
        <fullName evidence="1">Uncharacterized protein</fullName>
    </submittedName>
</protein>
<dbReference type="InterPro" id="IPR017455">
    <property type="entry name" value="Znf_FYVE-rel"/>
</dbReference>
<proteinExistence type="predicted"/>
<reference evidence="1 2" key="1">
    <citation type="submission" date="2018-11" db="EMBL/GenBank/DDBJ databases">
        <authorList>
            <consortium name="Pathogen Informatics"/>
        </authorList>
    </citation>
    <scope>NUCLEOTIDE SEQUENCE [LARGE SCALE GENOMIC DNA]</scope>
    <source>
        <strain evidence="1 2">Zambia</strain>
    </source>
</reference>
<dbReference type="Gene3D" id="3.30.40.10">
    <property type="entry name" value="Zinc/RING finger domain, C3HC4 (zinc finger)"/>
    <property type="match status" value="1"/>
</dbReference>
<dbReference type="Proteomes" id="UP000277204">
    <property type="component" value="Unassembled WGS sequence"/>
</dbReference>
<dbReference type="PROSITE" id="PS50178">
    <property type="entry name" value="ZF_FYVE"/>
    <property type="match status" value="1"/>
</dbReference>
<dbReference type="InterPro" id="IPR001841">
    <property type="entry name" value="Znf_RING"/>
</dbReference>
<gene>
    <name evidence="1" type="ORF">SMRZ_LOCUS20051</name>
</gene>
<sequence length="154" mass="18090">NLSISFEGTQNPTDHIFNYLPAWQPDSPSYENHIDRLKIANHENDDDDDDFDSINFDNLQCSYIVGRNCASCNRSFTLIWRRHHCRRCGHIFCSKCCNYWQSIEGLANSKPVRICSECHDFLTAIYITQFTKNNEKVKFTLSLLLFIHLLFIYI</sequence>
<keyword evidence="2" id="KW-1185">Reference proteome</keyword>